<dbReference type="PANTHER" id="PTHR42085:SF2">
    <property type="entry name" value="F-BOX DOMAIN-CONTAINING PROTEIN"/>
    <property type="match status" value="1"/>
</dbReference>
<dbReference type="GeneID" id="54578917"/>
<organism evidence="1 2">
    <name type="scientific">Trematosphaeria pertusa</name>
    <dbReference type="NCBI Taxonomy" id="390896"/>
    <lineage>
        <taxon>Eukaryota</taxon>
        <taxon>Fungi</taxon>
        <taxon>Dikarya</taxon>
        <taxon>Ascomycota</taxon>
        <taxon>Pezizomycotina</taxon>
        <taxon>Dothideomycetes</taxon>
        <taxon>Pleosporomycetidae</taxon>
        <taxon>Pleosporales</taxon>
        <taxon>Massarineae</taxon>
        <taxon>Trematosphaeriaceae</taxon>
        <taxon>Trematosphaeria</taxon>
    </lineage>
</organism>
<name>A0A6A6IV63_9PLEO</name>
<dbReference type="AlphaFoldDB" id="A0A6A6IV63"/>
<keyword evidence="2" id="KW-1185">Reference proteome</keyword>
<dbReference type="InterPro" id="IPR038883">
    <property type="entry name" value="AN11006-like"/>
</dbReference>
<evidence type="ECO:0000313" key="2">
    <source>
        <dbReference type="Proteomes" id="UP000800094"/>
    </source>
</evidence>
<proteinExistence type="predicted"/>
<dbReference type="PANTHER" id="PTHR42085">
    <property type="entry name" value="F-BOX DOMAIN-CONTAINING PROTEIN"/>
    <property type="match status" value="1"/>
</dbReference>
<gene>
    <name evidence="1" type="ORF">BU26DRAFT_476997</name>
</gene>
<dbReference type="Proteomes" id="UP000800094">
    <property type="component" value="Unassembled WGS sequence"/>
</dbReference>
<dbReference type="EMBL" id="ML987191">
    <property type="protein sequence ID" value="KAF2253083.1"/>
    <property type="molecule type" value="Genomic_DNA"/>
</dbReference>
<dbReference type="OrthoDB" id="62952at2759"/>
<accession>A0A6A6IV63</accession>
<sequence>MTDTAPRKPSLGGAEPVDPVFPFLQLPRELRDQIYDYTFEITDARGDRALRIERRHLKHFKPSAASILLLLHHEYFLLNRQTAREALEILFQNHTVFLSCGPYVLKQLLARIEEAGGPCTQWLKWIKKVELDWVTFPNLRAYPPDRSEGRDEWWWERDGVEIDVDCVRGVAYNGHYDEDDHEGGYYDDNFYSPDDASLYPSWPQPASRTSDPEDLFGFSSHYPFSDPLTEPEHEHDTSAQDDISTKLGLLISMEVTPLFAYLSMPTFSSLSSITLPLYFISKQSYHHRNSTHPGRTLPLKIRYWVQVCIHALLMLHHSTSTDFPKLQEIRIKYMPWDIWATMDPADDLQRMVKKGIWYKEGEDADREREGEGEAFRAIWAGMQDRGLCKGKNRMGLSAEVRFVKWEGDLDKWRVGDELEVVFTNGAQANERRK</sequence>
<dbReference type="RefSeq" id="XP_033688087.1">
    <property type="nucleotide sequence ID" value="XM_033825587.1"/>
</dbReference>
<evidence type="ECO:0000313" key="1">
    <source>
        <dbReference type="EMBL" id="KAF2253083.1"/>
    </source>
</evidence>
<reference evidence="1" key="1">
    <citation type="journal article" date="2020" name="Stud. Mycol.">
        <title>101 Dothideomycetes genomes: a test case for predicting lifestyles and emergence of pathogens.</title>
        <authorList>
            <person name="Haridas S."/>
            <person name="Albert R."/>
            <person name="Binder M."/>
            <person name="Bloem J."/>
            <person name="Labutti K."/>
            <person name="Salamov A."/>
            <person name="Andreopoulos B."/>
            <person name="Baker S."/>
            <person name="Barry K."/>
            <person name="Bills G."/>
            <person name="Bluhm B."/>
            <person name="Cannon C."/>
            <person name="Castanera R."/>
            <person name="Culley D."/>
            <person name="Daum C."/>
            <person name="Ezra D."/>
            <person name="Gonzalez J."/>
            <person name="Henrissat B."/>
            <person name="Kuo A."/>
            <person name="Liang C."/>
            <person name="Lipzen A."/>
            <person name="Lutzoni F."/>
            <person name="Magnuson J."/>
            <person name="Mondo S."/>
            <person name="Nolan M."/>
            <person name="Ohm R."/>
            <person name="Pangilinan J."/>
            <person name="Park H.-J."/>
            <person name="Ramirez L."/>
            <person name="Alfaro M."/>
            <person name="Sun H."/>
            <person name="Tritt A."/>
            <person name="Yoshinaga Y."/>
            <person name="Zwiers L.-H."/>
            <person name="Turgeon B."/>
            <person name="Goodwin S."/>
            <person name="Spatafora J."/>
            <person name="Crous P."/>
            <person name="Grigoriev I."/>
        </authorList>
    </citation>
    <scope>NUCLEOTIDE SEQUENCE</scope>
    <source>
        <strain evidence="1">CBS 122368</strain>
    </source>
</reference>
<protein>
    <submittedName>
        <fullName evidence="1">Uncharacterized protein</fullName>
    </submittedName>
</protein>